<feature type="compositionally biased region" description="Pro residues" evidence="10">
    <location>
        <begin position="145"/>
        <end position="154"/>
    </location>
</feature>
<dbReference type="InterPro" id="IPR051045">
    <property type="entry name" value="TonB-dependent_transducer"/>
</dbReference>
<feature type="region of interest" description="Disordered" evidence="10">
    <location>
        <begin position="267"/>
        <end position="294"/>
    </location>
</feature>
<feature type="domain" description="TonB C-terminal" evidence="12">
    <location>
        <begin position="162"/>
        <end position="258"/>
    </location>
</feature>
<name>A0A2S7CWU1_9XANT</name>
<dbReference type="Gene3D" id="3.30.1150.10">
    <property type="match status" value="1"/>
</dbReference>
<sequence>MPCVTRHSIRAMARSDPHLWTRVAAATATVVIHALVAWLVFDVRRFEADLAPPQDVRLRLTLLPAAAPPTPVAPRLAPEQVMPLQAHRAPAVRSRPQLPPVEHPTRDPLPAAFPSVDLPPPSTAITQQVPASDGQDNATSATAAPAPPPAPPAPAAGMSDPGWEGRVLERLQRFRRYPSAARAHRQEGVVFVRAMVDRQGRVVAARVQLGSGYLALDDEALGTFARAQPLPRPPHTLPDPWSSRCRWNFSCSSPPPVKAFPGTPRWHRALPSAGQEEPAGDRVEERADRRAAAPWASALACPRCRR</sequence>
<evidence type="ECO:0000256" key="2">
    <source>
        <dbReference type="ARBA" id="ARBA00006555"/>
    </source>
</evidence>
<evidence type="ECO:0000256" key="3">
    <source>
        <dbReference type="ARBA" id="ARBA00022448"/>
    </source>
</evidence>
<dbReference type="GO" id="GO:0015031">
    <property type="term" value="P:protein transport"/>
    <property type="evidence" value="ECO:0007669"/>
    <property type="project" value="UniProtKB-KW"/>
</dbReference>
<keyword evidence="4" id="KW-1003">Cell membrane</keyword>
<dbReference type="Pfam" id="PF03544">
    <property type="entry name" value="TonB_C"/>
    <property type="match status" value="1"/>
</dbReference>
<evidence type="ECO:0000256" key="11">
    <source>
        <dbReference type="SAM" id="Phobius"/>
    </source>
</evidence>
<evidence type="ECO:0000256" key="9">
    <source>
        <dbReference type="ARBA" id="ARBA00023136"/>
    </source>
</evidence>
<dbReference type="AlphaFoldDB" id="A0A2S7CWU1"/>
<proteinExistence type="inferred from homology"/>
<reference evidence="13 14" key="1">
    <citation type="submission" date="2016-08" db="EMBL/GenBank/DDBJ databases">
        <authorList>
            <person name="Seilhamer J.J."/>
        </authorList>
    </citation>
    <scope>NUCLEOTIDE SEQUENCE [LARGE SCALE GENOMIC DNA]</scope>
    <source>
        <strain evidence="13 14">CFBP4690</strain>
    </source>
</reference>
<keyword evidence="7" id="KW-0653">Protein transport</keyword>
<dbReference type="Proteomes" id="UP000237872">
    <property type="component" value="Unassembled WGS sequence"/>
</dbReference>
<evidence type="ECO:0000256" key="1">
    <source>
        <dbReference type="ARBA" id="ARBA00004383"/>
    </source>
</evidence>
<dbReference type="OrthoDB" id="6077935at2"/>
<evidence type="ECO:0000256" key="5">
    <source>
        <dbReference type="ARBA" id="ARBA00022519"/>
    </source>
</evidence>
<dbReference type="PROSITE" id="PS52015">
    <property type="entry name" value="TONB_CTD"/>
    <property type="match status" value="1"/>
</dbReference>
<dbReference type="NCBIfam" id="TIGR01352">
    <property type="entry name" value="tonB_Cterm"/>
    <property type="match status" value="1"/>
</dbReference>
<dbReference type="InterPro" id="IPR037682">
    <property type="entry name" value="TonB_C"/>
</dbReference>
<dbReference type="PANTHER" id="PTHR33446:SF2">
    <property type="entry name" value="PROTEIN TONB"/>
    <property type="match status" value="1"/>
</dbReference>
<dbReference type="GO" id="GO:0031992">
    <property type="term" value="F:energy transducer activity"/>
    <property type="evidence" value="ECO:0007669"/>
    <property type="project" value="TreeGrafter"/>
</dbReference>
<dbReference type="SUPFAM" id="SSF74653">
    <property type="entry name" value="TolA/TonB C-terminal domain"/>
    <property type="match status" value="1"/>
</dbReference>
<keyword evidence="8 11" id="KW-1133">Transmembrane helix</keyword>
<keyword evidence="9 11" id="KW-0472">Membrane</keyword>
<evidence type="ECO:0000256" key="10">
    <source>
        <dbReference type="SAM" id="MobiDB-lite"/>
    </source>
</evidence>
<keyword evidence="3" id="KW-0813">Transport</keyword>
<feature type="region of interest" description="Disordered" evidence="10">
    <location>
        <begin position="86"/>
        <end position="162"/>
    </location>
</feature>
<evidence type="ECO:0000256" key="4">
    <source>
        <dbReference type="ARBA" id="ARBA00022475"/>
    </source>
</evidence>
<dbReference type="PANTHER" id="PTHR33446">
    <property type="entry name" value="PROTEIN TONB-RELATED"/>
    <property type="match status" value="1"/>
</dbReference>
<protein>
    <recommendedName>
        <fullName evidence="12">TonB C-terminal domain-containing protein</fullName>
    </recommendedName>
</protein>
<feature type="compositionally biased region" description="Polar residues" evidence="10">
    <location>
        <begin position="123"/>
        <end position="142"/>
    </location>
</feature>
<evidence type="ECO:0000259" key="12">
    <source>
        <dbReference type="PROSITE" id="PS52015"/>
    </source>
</evidence>
<dbReference type="GO" id="GO:0098797">
    <property type="term" value="C:plasma membrane protein complex"/>
    <property type="evidence" value="ECO:0007669"/>
    <property type="project" value="TreeGrafter"/>
</dbReference>
<feature type="compositionally biased region" description="Basic and acidic residues" evidence="10">
    <location>
        <begin position="279"/>
        <end position="291"/>
    </location>
</feature>
<evidence type="ECO:0000313" key="13">
    <source>
        <dbReference type="EMBL" id="PPU66036.1"/>
    </source>
</evidence>
<dbReference type="EMBL" id="MDEC01000003">
    <property type="protein sequence ID" value="PPU66036.1"/>
    <property type="molecule type" value="Genomic_DNA"/>
</dbReference>
<evidence type="ECO:0000256" key="7">
    <source>
        <dbReference type="ARBA" id="ARBA00022927"/>
    </source>
</evidence>
<comment type="caution">
    <text evidence="13">The sequence shown here is derived from an EMBL/GenBank/DDBJ whole genome shotgun (WGS) entry which is preliminary data.</text>
</comment>
<gene>
    <name evidence="13" type="ORF">XcodCFBP4690_03150</name>
</gene>
<evidence type="ECO:0000256" key="8">
    <source>
        <dbReference type="ARBA" id="ARBA00022989"/>
    </source>
</evidence>
<feature type="transmembrane region" description="Helical" evidence="11">
    <location>
        <begin position="20"/>
        <end position="41"/>
    </location>
</feature>
<evidence type="ECO:0000256" key="6">
    <source>
        <dbReference type="ARBA" id="ARBA00022692"/>
    </source>
</evidence>
<dbReference type="GO" id="GO:0055085">
    <property type="term" value="P:transmembrane transport"/>
    <property type="evidence" value="ECO:0007669"/>
    <property type="project" value="InterPro"/>
</dbReference>
<comment type="similarity">
    <text evidence="2">Belongs to the TonB family.</text>
</comment>
<dbReference type="InterPro" id="IPR006260">
    <property type="entry name" value="TonB/TolA_C"/>
</dbReference>
<accession>A0A2S7CWU1</accession>
<keyword evidence="6 11" id="KW-0812">Transmembrane</keyword>
<keyword evidence="5" id="KW-0997">Cell inner membrane</keyword>
<organism evidence="13 14">
    <name type="scientific">Xanthomonas codiaei</name>
    <dbReference type="NCBI Taxonomy" id="56463"/>
    <lineage>
        <taxon>Bacteria</taxon>
        <taxon>Pseudomonadati</taxon>
        <taxon>Pseudomonadota</taxon>
        <taxon>Gammaproteobacteria</taxon>
        <taxon>Lysobacterales</taxon>
        <taxon>Lysobacteraceae</taxon>
        <taxon>Xanthomonas</taxon>
    </lineage>
</organism>
<evidence type="ECO:0000313" key="14">
    <source>
        <dbReference type="Proteomes" id="UP000237872"/>
    </source>
</evidence>
<comment type="subcellular location">
    <subcellularLocation>
        <location evidence="1">Cell inner membrane</location>
        <topology evidence="1">Single-pass membrane protein</topology>
        <orientation evidence="1">Periplasmic side</orientation>
    </subcellularLocation>
</comment>